<organism evidence="2 3">
    <name type="scientific">Jaapia argillacea MUCL 33604</name>
    <dbReference type="NCBI Taxonomy" id="933084"/>
    <lineage>
        <taxon>Eukaryota</taxon>
        <taxon>Fungi</taxon>
        <taxon>Dikarya</taxon>
        <taxon>Basidiomycota</taxon>
        <taxon>Agaricomycotina</taxon>
        <taxon>Agaricomycetes</taxon>
        <taxon>Agaricomycetidae</taxon>
        <taxon>Jaapiales</taxon>
        <taxon>Jaapiaceae</taxon>
        <taxon>Jaapia</taxon>
    </lineage>
</organism>
<evidence type="ECO:0000313" key="2">
    <source>
        <dbReference type="EMBL" id="KDQ58529.1"/>
    </source>
</evidence>
<gene>
    <name evidence="2" type="ORF">JAAARDRAFT_34344</name>
</gene>
<evidence type="ECO:0000259" key="1">
    <source>
        <dbReference type="PROSITE" id="PS50280"/>
    </source>
</evidence>
<evidence type="ECO:0000313" key="3">
    <source>
        <dbReference type="Proteomes" id="UP000027265"/>
    </source>
</evidence>
<dbReference type="OrthoDB" id="265717at2759"/>
<feature type="domain" description="SET" evidence="1">
    <location>
        <begin position="4"/>
        <end position="149"/>
    </location>
</feature>
<dbReference type="InterPro" id="IPR053185">
    <property type="entry name" value="SET_domain_protein"/>
</dbReference>
<protein>
    <recommendedName>
        <fullName evidence="1">SET domain-containing protein</fullName>
    </recommendedName>
</protein>
<sequence>MNDKPFTIQPLPHKGLGVIATRPIAQGEEILSESPLFTQSIARSAHTIARSLSLLTKHEQEQYLALSNCHQAQLPPLLGIFETNALPCGENNAELGLRADRAGIFLQASRFNSSCTPNVNNCWINSKKVISIHALRDIAEGEELYLCYTGMLDVRDKRRRLLKEKFGFDCHCEACGRVGKELKESDRRRQTIQRLIDEIPACHSLPADGVRKVKTALALLRSEGIALYEDTLSYDAFQFCVASSDFQSAKMWARKAYEAAILSGGVDYDGVEKFRKYMENPRSHMAAGMGRRMKLSPPDDV</sequence>
<dbReference type="SUPFAM" id="SSF82199">
    <property type="entry name" value="SET domain"/>
    <property type="match status" value="1"/>
</dbReference>
<dbReference type="HOGENOM" id="CLU_028281_0_3_1"/>
<keyword evidence="3" id="KW-1185">Reference proteome</keyword>
<dbReference type="PANTHER" id="PTHR47332:SF4">
    <property type="entry name" value="SET DOMAIN-CONTAINING PROTEIN 5"/>
    <property type="match status" value="1"/>
</dbReference>
<dbReference type="STRING" id="933084.A0A067PUZ1"/>
<dbReference type="SMART" id="SM00317">
    <property type="entry name" value="SET"/>
    <property type="match status" value="1"/>
</dbReference>
<dbReference type="InterPro" id="IPR046341">
    <property type="entry name" value="SET_dom_sf"/>
</dbReference>
<accession>A0A067PUZ1</accession>
<dbReference type="PROSITE" id="PS50280">
    <property type="entry name" value="SET"/>
    <property type="match status" value="1"/>
</dbReference>
<dbReference type="FunCoup" id="A0A067PUZ1">
    <property type="interactions" value="1"/>
</dbReference>
<dbReference type="CDD" id="cd20071">
    <property type="entry name" value="SET_SMYD"/>
    <property type="match status" value="1"/>
</dbReference>
<proteinExistence type="predicted"/>
<dbReference type="PANTHER" id="PTHR47332">
    <property type="entry name" value="SET DOMAIN-CONTAINING PROTEIN 5"/>
    <property type="match status" value="1"/>
</dbReference>
<dbReference type="AlphaFoldDB" id="A0A067PUZ1"/>
<dbReference type="Pfam" id="PF00856">
    <property type="entry name" value="SET"/>
    <property type="match status" value="1"/>
</dbReference>
<dbReference type="InterPro" id="IPR001214">
    <property type="entry name" value="SET_dom"/>
</dbReference>
<reference evidence="3" key="1">
    <citation type="journal article" date="2014" name="Proc. Natl. Acad. Sci. U.S.A.">
        <title>Extensive sampling of basidiomycete genomes demonstrates inadequacy of the white-rot/brown-rot paradigm for wood decay fungi.</title>
        <authorList>
            <person name="Riley R."/>
            <person name="Salamov A.A."/>
            <person name="Brown D.W."/>
            <person name="Nagy L.G."/>
            <person name="Floudas D."/>
            <person name="Held B.W."/>
            <person name="Levasseur A."/>
            <person name="Lombard V."/>
            <person name="Morin E."/>
            <person name="Otillar R."/>
            <person name="Lindquist E.A."/>
            <person name="Sun H."/>
            <person name="LaButti K.M."/>
            <person name="Schmutz J."/>
            <person name="Jabbour D."/>
            <person name="Luo H."/>
            <person name="Baker S.E."/>
            <person name="Pisabarro A.G."/>
            <person name="Walton J.D."/>
            <person name="Blanchette R.A."/>
            <person name="Henrissat B."/>
            <person name="Martin F."/>
            <person name="Cullen D."/>
            <person name="Hibbett D.S."/>
            <person name="Grigoriev I.V."/>
        </authorList>
    </citation>
    <scope>NUCLEOTIDE SEQUENCE [LARGE SCALE GENOMIC DNA]</scope>
    <source>
        <strain evidence="3">MUCL 33604</strain>
    </source>
</reference>
<name>A0A067PUZ1_9AGAM</name>
<dbReference type="InParanoid" id="A0A067PUZ1"/>
<dbReference type="Gene3D" id="2.170.270.10">
    <property type="entry name" value="SET domain"/>
    <property type="match status" value="1"/>
</dbReference>
<dbReference type="Proteomes" id="UP000027265">
    <property type="component" value="Unassembled WGS sequence"/>
</dbReference>
<dbReference type="EMBL" id="KL197717">
    <property type="protein sequence ID" value="KDQ58529.1"/>
    <property type="molecule type" value="Genomic_DNA"/>
</dbReference>